<evidence type="ECO:0000313" key="10">
    <source>
        <dbReference type="RefSeq" id="XP_033538232.1"/>
    </source>
</evidence>
<proteinExistence type="inferred from homology"/>
<reference evidence="10" key="2">
    <citation type="submission" date="2020-04" db="EMBL/GenBank/DDBJ databases">
        <authorList>
            <consortium name="NCBI Genome Project"/>
        </authorList>
    </citation>
    <scope>NUCLEOTIDE SEQUENCE</scope>
    <source>
        <strain evidence="10">CBS 781.70</strain>
    </source>
</reference>
<protein>
    <recommendedName>
        <fullName evidence="7">Rhodopsin domain-containing protein</fullName>
    </recommendedName>
</protein>
<evidence type="ECO:0000256" key="6">
    <source>
        <dbReference type="SAM" id="Phobius"/>
    </source>
</evidence>
<dbReference type="GeneID" id="54416314"/>
<name>A0A6G1GFB3_9PEZI</name>
<dbReference type="InterPro" id="IPR049326">
    <property type="entry name" value="Rhodopsin_dom_fungi"/>
</dbReference>
<dbReference type="RefSeq" id="XP_033538232.1">
    <property type="nucleotide sequence ID" value="XM_033675744.1"/>
</dbReference>
<accession>A0A6G1GFB3</accession>
<reference evidence="10" key="3">
    <citation type="submission" date="2025-04" db="UniProtKB">
        <authorList>
            <consortium name="RefSeq"/>
        </authorList>
    </citation>
    <scope>IDENTIFICATION</scope>
    <source>
        <strain evidence="10">CBS 781.70</strain>
    </source>
</reference>
<evidence type="ECO:0000256" key="5">
    <source>
        <dbReference type="ARBA" id="ARBA00038359"/>
    </source>
</evidence>
<feature type="transmembrane region" description="Helical" evidence="6">
    <location>
        <begin position="45"/>
        <end position="65"/>
    </location>
</feature>
<feature type="transmembrane region" description="Helical" evidence="6">
    <location>
        <begin position="85"/>
        <end position="107"/>
    </location>
</feature>
<dbReference type="EMBL" id="ML975150">
    <property type="protein sequence ID" value="KAF1816601.1"/>
    <property type="molecule type" value="Genomic_DNA"/>
</dbReference>
<evidence type="ECO:0000313" key="8">
    <source>
        <dbReference type="EMBL" id="KAF1816601.1"/>
    </source>
</evidence>
<comment type="similarity">
    <text evidence="5">Belongs to the SAT4 family.</text>
</comment>
<evidence type="ECO:0000256" key="2">
    <source>
        <dbReference type="ARBA" id="ARBA00022692"/>
    </source>
</evidence>
<dbReference type="GO" id="GO:0016020">
    <property type="term" value="C:membrane"/>
    <property type="evidence" value="ECO:0007669"/>
    <property type="project" value="UniProtKB-SubCell"/>
</dbReference>
<evidence type="ECO:0000313" key="9">
    <source>
        <dbReference type="Proteomes" id="UP000504638"/>
    </source>
</evidence>
<feature type="non-terminal residue" evidence="8">
    <location>
        <position position="271"/>
    </location>
</feature>
<keyword evidence="3 6" id="KW-1133">Transmembrane helix</keyword>
<organism evidence="8">
    <name type="scientific">Eremomyces bilateralis CBS 781.70</name>
    <dbReference type="NCBI Taxonomy" id="1392243"/>
    <lineage>
        <taxon>Eukaryota</taxon>
        <taxon>Fungi</taxon>
        <taxon>Dikarya</taxon>
        <taxon>Ascomycota</taxon>
        <taxon>Pezizomycotina</taxon>
        <taxon>Dothideomycetes</taxon>
        <taxon>Dothideomycetes incertae sedis</taxon>
        <taxon>Eremomycetales</taxon>
        <taxon>Eremomycetaceae</taxon>
        <taxon>Eremomyces</taxon>
    </lineage>
</organism>
<evidence type="ECO:0000256" key="4">
    <source>
        <dbReference type="ARBA" id="ARBA00023136"/>
    </source>
</evidence>
<dbReference type="Pfam" id="PF20684">
    <property type="entry name" value="Fung_rhodopsin"/>
    <property type="match status" value="1"/>
</dbReference>
<feature type="transmembrane region" description="Helical" evidence="6">
    <location>
        <begin position="158"/>
        <end position="188"/>
    </location>
</feature>
<evidence type="ECO:0000256" key="3">
    <source>
        <dbReference type="ARBA" id="ARBA00022989"/>
    </source>
</evidence>
<keyword evidence="9" id="KW-1185">Reference proteome</keyword>
<dbReference type="PANTHER" id="PTHR33048">
    <property type="entry name" value="PTH11-LIKE INTEGRAL MEMBRANE PROTEIN (AFU_ORTHOLOGUE AFUA_5G11245)"/>
    <property type="match status" value="1"/>
</dbReference>
<dbReference type="InterPro" id="IPR052337">
    <property type="entry name" value="SAT4-like"/>
</dbReference>
<keyword evidence="4 6" id="KW-0472">Membrane</keyword>
<keyword evidence="2 6" id="KW-0812">Transmembrane</keyword>
<evidence type="ECO:0000256" key="1">
    <source>
        <dbReference type="ARBA" id="ARBA00004141"/>
    </source>
</evidence>
<comment type="subcellular location">
    <subcellularLocation>
        <location evidence="1">Membrane</location>
        <topology evidence="1">Multi-pass membrane protein</topology>
    </subcellularLocation>
</comment>
<feature type="transmembrane region" description="Helical" evidence="6">
    <location>
        <begin position="6"/>
        <end position="24"/>
    </location>
</feature>
<feature type="domain" description="Rhodopsin" evidence="7">
    <location>
        <begin position="25"/>
        <end position="265"/>
    </location>
</feature>
<feature type="transmembrane region" description="Helical" evidence="6">
    <location>
        <begin position="119"/>
        <end position="138"/>
    </location>
</feature>
<dbReference type="OrthoDB" id="3934549at2759"/>
<dbReference type="Proteomes" id="UP000504638">
    <property type="component" value="Unplaced"/>
</dbReference>
<gene>
    <name evidence="8 10" type="ORF">P152DRAFT_381923</name>
</gene>
<dbReference type="AlphaFoldDB" id="A0A6G1GFB3"/>
<feature type="non-terminal residue" evidence="8">
    <location>
        <position position="1"/>
    </location>
</feature>
<dbReference type="PANTHER" id="PTHR33048:SF129">
    <property type="entry name" value="INTEGRAL MEMBRANE PROTEIN-RELATED"/>
    <property type="match status" value="1"/>
</dbReference>
<reference evidence="8 10" key="1">
    <citation type="submission" date="2020-01" db="EMBL/GenBank/DDBJ databases">
        <authorList>
            <consortium name="DOE Joint Genome Institute"/>
            <person name="Haridas S."/>
            <person name="Albert R."/>
            <person name="Binder M."/>
            <person name="Bloem J."/>
            <person name="Labutti K."/>
            <person name="Salamov A."/>
            <person name="Andreopoulos B."/>
            <person name="Baker S.E."/>
            <person name="Barry K."/>
            <person name="Bills G."/>
            <person name="Bluhm B.H."/>
            <person name="Cannon C."/>
            <person name="Castanera R."/>
            <person name="Culley D.E."/>
            <person name="Daum C."/>
            <person name="Ezra D."/>
            <person name="Gonzalez J.B."/>
            <person name="Henrissat B."/>
            <person name="Kuo A."/>
            <person name="Liang C."/>
            <person name="Lipzen A."/>
            <person name="Lutzoni F."/>
            <person name="Magnuson J."/>
            <person name="Mondo S."/>
            <person name="Nolan M."/>
            <person name="Ohm R."/>
            <person name="Pangilinan J."/>
            <person name="Park H.-J."/>
            <person name="Ramirez L."/>
            <person name="Alfaro M."/>
            <person name="Sun H."/>
            <person name="Tritt A."/>
            <person name="Yoshinaga Y."/>
            <person name="Zwiers L.-H."/>
            <person name="Turgeon B.G."/>
            <person name="Goodwin S.B."/>
            <person name="Spatafora J.W."/>
            <person name="Crous P.W."/>
            <person name="Grigoriev I.V."/>
        </authorList>
    </citation>
    <scope>NUCLEOTIDE SEQUENCE</scope>
    <source>
        <strain evidence="8 10">CBS 781.70</strain>
    </source>
</reference>
<feature type="transmembrane region" description="Helical" evidence="6">
    <location>
        <begin position="200"/>
        <end position="221"/>
    </location>
</feature>
<evidence type="ECO:0000259" key="7">
    <source>
        <dbReference type="Pfam" id="PF20684"/>
    </source>
</evidence>
<sequence length="271" mass="30355">ESKRGRLLATMTPLFAVAVLTYIGRMYTRTRPVVNLRWDDFVMSLAVALTIVHYGLAVYAFNLGAGRHFYYLKPPQLETVGRTLFILNIIWTWCITFVKVSVTLMLYRTRGDKAWRLWLSGFMGFLVVIGIVITALHLGQCKPVRAFWNPLIPGAKCWSNAIAVNVLHGTSAFLLVTDIVLSLLPLTFIVKLQRPRRDKIAIGLLMGLGLVASGTSIVKIIRTPILGTTKDPIWDLPDLAIWAWVELYIGIMAACIPCLKAPFERLLKKTG</sequence>
<feature type="transmembrane region" description="Helical" evidence="6">
    <location>
        <begin position="241"/>
        <end position="259"/>
    </location>
</feature>